<evidence type="ECO:0000256" key="4">
    <source>
        <dbReference type="ARBA" id="ARBA00022989"/>
    </source>
</evidence>
<evidence type="ECO:0000256" key="7">
    <source>
        <dbReference type="HAMAP-Rule" id="MF_00631"/>
    </source>
</evidence>
<dbReference type="Proteomes" id="UP001501612">
    <property type="component" value="Unassembled WGS sequence"/>
</dbReference>
<comment type="caution">
    <text evidence="7">Lacks conserved residue(s) required for the propagation of feature annotation.</text>
</comment>
<comment type="caution">
    <text evidence="9">The sequence shown here is derived from an EMBL/GenBank/DDBJ whole genome shotgun (WGS) entry which is preliminary data.</text>
</comment>
<reference evidence="9 10" key="1">
    <citation type="journal article" date="2019" name="Int. J. Syst. Evol. Microbiol.">
        <title>The Global Catalogue of Microorganisms (GCM) 10K type strain sequencing project: providing services to taxonomists for standard genome sequencing and annotation.</title>
        <authorList>
            <consortium name="The Broad Institute Genomics Platform"/>
            <consortium name="The Broad Institute Genome Sequencing Center for Infectious Disease"/>
            <person name="Wu L."/>
            <person name="Ma J."/>
        </authorList>
    </citation>
    <scope>NUCLEOTIDE SEQUENCE [LARGE SCALE GENOMIC DNA]</scope>
    <source>
        <strain evidence="9 10">JCM 14046</strain>
    </source>
</reference>
<evidence type="ECO:0000256" key="8">
    <source>
        <dbReference type="SAM" id="MobiDB-lite"/>
    </source>
</evidence>
<comment type="function">
    <text evidence="7">Involved in cell division.</text>
</comment>
<dbReference type="InterPro" id="IPR009619">
    <property type="entry name" value="CrgA"/>
</dbReference>
<evidence type="ECO:0000313" key="9">
    <source>
        <dbReference type="EMBL" id="GAA1905791.1"/>
    </source>
</evidence>
<dbReference type="HAMAP" id="MF_00631">
    <property type="entry name" value="CrgA"/>
    <property type="match status" value="1"/>
</dbReference>
<keyword evidence="2 7" id="KW-0132">Cell division</keyword>
<keyword evidence="1 7" id="KW-1003">Cell membrane</keyword>
<feature type="transmembrane region" description="Helical" evidence="7">
    <location>
        <begin position="83"/>
        <end position="102"/>
    </location>
</feature>
<proteinExistence type="inferred from homology"/>
<evidence type="ECO:0000256" key="3">
    <source>
        <dbReference type="ARBA" id="ARBA00022692"/>
    </source>
</evidence>
<keyword evidence="10" id="KW-1185">Reference proteome</keyword>
<keyword evidence="3 7" id="KW-0812">Transmembrane</keyword>
<feature type="transmembrane region" description="Helical" evidence="7">
    <location>
        <begin position="153"/>
        <end position="175"/>
    </location>
</feature>
<name>A0ABN2NXT1_9ACTN</name>
<feature type="compositionally biased region" description="Acidic residues" evidence="8">
    <location>
        <begin position="1"/>
        <end position="10"/>
    </location>
</feature>
<dbReference type="Pfam" id="PF06781">
    <property type="entry name" value="CrgA"/>
    <property type="match status" value="2"/>
</dbReference>
<keyword evidence="4 7" id="KW-1133">Transmembrane helix</keyword>
<evidence type="ECO:0000256" key="2">
    <source>
        <dbReference type="ARBA" id="ARBA00022618"/>
    </source>
</evidence>
<sequence length="210" mass="22547">MADDKSDDTTETARTSETARSSDADRSPTTDAGKAGATPATRGRSGNPAKATAGRTTRQRKPKDELRSLDDPISARAYRSPRFLAGLVLVLGGIAWMAWYYAQVRPGSDGQPGSPAFMADLERWNYAIGFGAILVGLVVMAHRSTPLGRGRGVVVGMLGCFLIGLVWICTFYVFTNDISGVPLMNDLGQFNLVVGIAFMAVGFTYATKWE</sequence>
<keyword evidence="5 7" id="KW-0472">Membrane</keyword>
<gene>
    <name evidence="7" type="primary">crgA</name>
    <name evidence="9" type="ORF">GCM10009737_03240</name>
</gene>
<feature type="transmembrane region" description="Helical" evidence="7">
    <location>
        <begin position="124"/>
        <end position="141"/>
    </location>
</feature>
<dbReference type="EMBL" id="BAAAMY010000001">
    <property type="protein sequence ID" value="GAA1905791.1"/>
    <property type="molecule type" value="Genomic_DNA"/>
</dbReference>
<organism evidence="9 10">
    <name type="scientific">Nocardioides lentus</name>
    <dbReference type="NCBI Taxonomy" id="338077"/>
    <lineage>
        <taxon>Bacteria</taxon>
        <taxon>Bacillati</taxon>
        <taxon>Actinomycetota</taxon>
        <taxon>Actinomycetes</taxon>
        <taxon>Propionibacteriales</taxon>
        <taxon>Nocardioidaceae</taxon>
        <taxon>Nocardioides</taxon>
    </lineage>
</organism>
<feature type="region of interest" description="Disordered" evidence="8">
    <location>
        <begin position="1"/>
        <end position="68"/>
    </location>
</feature>
<evidence type="ECO:0000256" key="6">
    <source>
        <dbReference type="ARBA" id="ARBA00023306"/>
    </source>
</evidence>
<evidence type="ECO:0000256" key="1">
    <source>
        <dbReference type="ARBA" id="ARBA00022475"/>
    </source>
</evidence>
<comment type="subcellular location">
    <subcellularLocation>
        <location evidence="7">Cell membrane</location>
        <topology evidence="7">Multi-pass membrane protein</topology>
    </subcellularLocation>
</comment>
<feature type="transmembrane region" description="Helical" evidence="7">
    <location>
        <begin position="187"/>
        <end position="206"/>
    </location>
</feature>
<evidence type="ECO:0000256" key="5">
    <source>
        <dbReference type="ARBA" id="ARBA00023136"/>
    </source>
</evidence>
<protein>
    <recommendedName>
        <fullName evidence="7">Cell division protein CrgA</fullName>
    </recommendedName>
</protein>
<keyword evidence="6 7" id="KW-0131">Cell cycle</keyword>
<comment type="similarity">
    <text evidence="7">Belongs to the CrgA family.</text>
</comment>
<accession>A0ABN2NXT1</accession>
<dbReference type="RefSeq" id="WP_344002766.1">
    <property type="nucleotide sequence ID" value="NZ_BAAAMY010000001.1"/>
</dbReference>
<evidence type="ECO:0000313" key="10">
    <source>
        <dbReference type="Proteomes" id="UP001501612"/>
    </source>
</evidence>